<evidence type="ECO:0000256" key="1">
    <source>
        <dbReference type="ARBA" id="ARBA00022737"/>
    </source>
</evidence>
<dbReference type="SMART" id="SM00028">
    <property type="entry name" value="TPR"/>
    <property type="match status" value="3"/>
</dbReference>
<dbReference type="EMBL" id="CP069280">
    <property type="protein sequence ID" value="QRI53116.1"/>
    <property type="molecule type" value="Genomic_DNA"/>
</dbReference>
<dbReference type="InterPro" id="IPR050498">
    <property type="entry name" value="Ycf3"/>
</dbReference>
<name>A0ABD7CJ72_CLOBO</name>
<accession>A0ABD7CJ72</accession>
<protein>
    <submittedName>
        <fullName evidence="4">Tetratricopeptide repeat protein</fullName>
    </submittedName>
</protein>
<dbReference type="Proteomes" id="UP000663464">
    <property type="component" value="Chromosome"/>
</dbReference>
<gene>
    <name evidence="4" type="ORF">JQS73_17100</name>
</gene>
<evidence type="ECO:0000256" key="3">
    <source>
        <dbReference type="PROSITE-ProRule" id="PRU00339"/>
    </source>
</evidence>
<dbReference type="PROSITE" id="PS50005">
    <property type="entry name" value="TPR"/>
    <property type="match status" value="2"/>
</dbReference>
<dbReference type="InterPro" id="IPR019734">
    <property type="entry name" value="TPR_rpt"/>
</dbReference>
<keyword evidence="2 3" id="KW-0802">TPR repeat</keyword>
<dbReference type="InterPro" id="IPR011990">
    <property type="entry name" value="TPR-like_helical_dom_sf"/>
</dbReference>
<evidence type="ECO:0000256" key="2">
    <source>
        <dbReference type="ARBA" id="ARBA00022803"/>
    </source>
</evidence>
<proteinExistence type="predicted"/>
<sequence length="136" mass="16095">MDIIIIQLSFKRILVNTRRIYMSYFNKANSYYNTKDYEKAINLYKKAAEIKENEASSLYNASVCFIKLKQYEKAIPLLKKALILKKDSKYFFNLGYCYAMLKNNKKALMYFNTAWALNHKDEDCEKAINIIVKNLK</sequence>
<dbReference type="SUPFAM" id="SSF48452">
    <property type="entry name" value="TPR-like"/>
    <property type="match status" value="1"/>
</dbReference>
<dbReference type="AlphaFoldDB" id="A0ABD7CJ72"/>
<dbReference type="Pfam" id="PF12895">
    <property type="entry name" value="ANAPC3"/>
    <property type="match status" value="1"/>
</dbReference>
<feature type="repeat" description="TPR" evidence="3">
    <location>
        <begin position="21"/>
        <end position="54"/>
    </location>
</feature>
<evidence type="ECO:0000313" key="5">
    <source>
        <dbReference type="Proteomes" id="UP000663464"/>
    </source>
</evidence>
<feature type="repeat" description="TPR" evidence="3">
    <location>
        <begin position="55"/>
        <end position="88"/>
    </location>
</feature>
<dbReference type="Gene3D" id="1.25.40.10">
    <property type="entry name" value="Tetratricopeptide repeat domain"/>
    <property type="match status" value="1"/>
</dbReference>
<keyword evidence="1" id="KW-0677">Repeat</keyword>
<organism evidence="4 5">
    <name type="scientific">Clostridium botulinum</name>
    <dbReference type="NCBI Taxonomy" id="1491"/>
    <lineage>
        <taxon>Bacteria</taxon>
        <taxon>Bacillati</taxon>
        <taxon>Bacillota</taxon>
        <taxon>Clostridia</taxon>
        <taxon>Eubacteriales</taxon>
        <taxon>Clostridiaceae</taxon>
        <taxon>Clostridium</taxon>
    </lineage>
</organism>
<dbReference type="PANTHER" id="PTHR44858">
    <property type="entry name" value="TETRATRICOPEPTIDE REPEAT PROTEIN 6"/>
    <property type="match status" value="1"/>
</dbReference>
<reference evidence="4 5" key="1">
    <citation type="journal article" date="2014" name="J. Infect. Dis.">
        <title>Molecular characterization of a novel botulinum neurotoxin type H gene.</title>
        <authorList>
            <person name="Dover N."/>
            <person name="Barash J.R."/>
            <person name="Hill K.K."/>
            <person name="Xie G."/>
            <person name="Arnon S.S."/>
        </authorList>
    </citation>
    <scope>NUCLEOTIDE SEQUENCE [LARGE SCALE GENOMIC DNA]</scope>
    <source>
        <strain evidence="4 5">IBCA10-7060</strain>
    </source>
</reference>
<dbReference type="PANTHER" id="PTHR44858:SF1">
    <property type="entry name" value="UDP-N-ACETYLGLUCOSAMINE--PEPTIDE N-ACETYLGLUCOSAMINYLTRANSFERASE SPINDLY-RELATED"/>
    <property type="match status" value="1"/>
</dbReference>
<evidence type="ECO:0000313" key="4">
    <source>
        <dbReference type="EMBL" id="QRI53116.1"/>
    </source>
</evidence>